<feature type="transmembrane region" description="Helical" evidence="10">
    <location>
        <begin position="109"/>
        <end position="127"/>
    </location>
</feature>
<dbReference type="EMBL" id="JAATIS010004040">
    <property type="protein sequence ID" value="KAG2461982.1"/>
    <property type="molecule type" value="Genomic_DNA"/>
</dbReference>
<dbReference type="Proteomes" id="UP000886611">
    <property type="component" value="Unassembled WGS sequence"/>
</dbReference>
<proteinExistence type="inferred from homology"/>
<accession>A0A8X8BPQ6</accession>
<organism evidence="12 13">
    <name type="scientific">Polypterus senegalus</name>
    <name type="common">Senegal bichir</name>
    <dbReference type="NCBI Taxonomy" id="55291"/>
    <lineage>
        <taxon>Eukaryota</taxon>
        <taxon>Metazoa</taxon>
        <taxon>Chordata</taxon>
        <taxon>Craniata</taxon>
        <taxon>Vertebrata</taxon>
        <taxon>Euteleostomi</taxon>
        <taxon>Actinopterygii</taxon>
        <taxon>Polypteriformes</taxon>
        <taxon>Polypteridae</taxon>
        <taxon>Polypterus</taxon>
    </lineage>
</organism>
<feature type="domain" description="G-protein coupled receptors family 1 profile" evidence="11">
    <location>
        <begin position="376"/>
        <end position="633"/>
    </location>
</feature>
<dbReference type="PANTHER" id="PTHR24231:SF14">
    <property type="entry name" value="SUCCINATE RECEPTOR 1"/>
    <property type="match status" value="1"/>
</dbReference>
<keyword evidence="5 9" id="KW-0297">G-protein coupled receptor</keyword>
<feature type="transmembrane region" description="Helical" evidence="10">
    <location>
        <begin position="398"/>
        <end position="417"/>
    </location>
</feature>
<dbReference type="PROSITE" id="PS50262">
    <property type="entry name" value="G_PROTEIN_RECEP_F1_2"/>
    <property type="match status" value="2"/>
</dbReference>
<dbReference type="InterPro" id="IPR017452">
    <property type="entry name" value="GPCR_Rhodpsn_7TM"/>
</dbReference>
<evidence type="ECO:0000256" key="10">
    <source>
        <dbReference type="SAM" id="Phobius"/>
    </source>
</evidence>
<dbReference type="GO" id="GO:0004930">
    <property type="term" value="F:G protein-coupled receptor activity"/>
    <property type="evidence" value="ECO:0007669"/>
    <property type="project" value="UniProtKB-KW"/>
</dbReference>
<feature type="transmembrane region" description="Helical" evidence="10">
    <location>
        <begin position="148"/>
        <end position="170"/>
    </location>
</feature>
<evidence type="ECO:0000256" key="5">
    <source>
        <dbReference type="ARBA" id="ARBA00023040"/>
    </source>
</evidence>
<comment type="caution">
    <text evidence="12">The sequence shown here is derived from an EMBL/GenBank/DDBJ whole genome shotgun (WGS) entry which is preliminary data.</text>
</comment>
<feature type="non-terminal residue" evidence="12">
    <location>
        <position position="671"/>
    </location>
</feature>
<sequence>MEPSYWNQTILNISLQTIEVPCSEIDKIINAYYVPTIYSCTFILGATLNFAAIVVYLFALKKWNRSNIFLFNLLMADLLYICNLPFLISYYANKGIWYFGEFYCKLVRYFFHATLYTSILFLGCVSMDRYFLIAHPVKSAEIFKKWHAALISLTIWIVVTLELLPMFYLITTESISNSTELKCLDYASSGDVEMTFIFSMTLTFTGFFIPYCILVFSYILVARVLNDMKRRFQHSDKVGKPLTLIVFAMALFSASFIPYHIMRNARIAVRMFYTSNSCPTIIFRALYNATRPFSSLNSCLNPVFYFLVGDKFRDKLFSLLCKKQKSSCKNLTRVSKTSPNRSLVITEAPCTDIDKLLNAYYVPAVYGCTFVLGVTLNVSAIIVYLFALKEWNRSNVFLFNLLLADLLYIFNLPFLVSYYTNKGIWYYGGLYCKLMRYFFHANLYTSILFLGCVSMDRYILIAHPVKSAQIFKKWHAALISFAIWVLVTLELLPMFYLITIEGISNSTDLKCLDYASSGDVETTFIFSMTVTITGFLLPYCLLVFSYVLVVRVLKNMQQRLQNADKVGKPLTLIIFAMVLFSASFLPYHVMRNARIGARMYYEPNSCVLVILRALYNITRPLSSLNSCLNPIFYFLVGDNFRDKLLSLFSKTFKTSKINFSHSAANSKSAAA</sequence>
<dbReference type="PRINTS" id="PR01157">
    <property type="entry name" value="P2YPURNOCPTR"/>
</dbReference>
<feature type="transmembrane region" description="Helical" evidence="10">
    <location>
        <begin position="70"/>
        <end position="89"/>
    </location>
</feature>
<dbReference type="PROSITE" id="PS00237">
    <property type="entry name" value="G_PROTEIN_RECEP_F1_1"/>
    <property type="match status" value="2"/>
</dbReference>
<feature type="transmembrane region" description="Helical" evidence="10">
    <location>
        <begin position="476"/>
        <end position="498"/>
    </location>
</feature>
<evidence type="ECO:0000256" key="9">
    <source>
        <dbReference type="RuleBase" id="RU000688"/>
    </source>
</evidence>
<evidence type="ECO:0000313" key="13">
    <source>
        <dbReference type="Proteomes" id="UP000886611"/>
    </source>
</evidence>
<reference evidence="12 13" key="1">
    <citation type="journal article" date="2021" name="Cell">
        <title>Tracing the genetic footprints of vertebrate landing in non-teleost ray-finned fishes.</title>
        <authorList>
            <person name="Bi X."/>
            <person name="Wang K."/>
            <person name="Yang L."/>
            <person name="Pan H."/>
            <person name="Jiang H."/>
            <person name="Wei Q."/>
            <person name="Fang M."/>
            <person name="Yu H."/>
            <person name="Zhu C."/>
            <person name="Cai Y."/>
            <person name="He Y."/>
            <person name="Gan X."/>
            <person name="Zeng H."/>
            <person name="Yu D."/>
            <person name="Zhu Y."/>
            <person name="Jiang H."/>
            <person name="Qiu Q."/>
            <person name="Yang H."/>
            <person name="Zhang Y.E."/>
            <person name="Wang W."/>
            <person name="Zhu M."/>
            <person name="He S."/>
            <person name="Zhang G."/>
        </authorList>
    </citation>
    <scope>NUCLEOTIDE SEQUENCE [LARGE SCALE GENOMIC DNA]</scope>
    <source>
        <strain evidence="12">Bchr_013</strain>
    </source>
</reference>
<evidence type="ECO:0000259" key="11">
    <source>
        <dbReference type="PROSITE" id="PS50262"/>
    </source>
</evidence>
<evidence type="ECO:0000256" key="1">
    <source>
        <dbReference type="ARBA" id="ARBA00004651"/>
    </source>
</evidence>
<feature type="transmembrane region" description="Helical" evidence="10">
    <location>
        <begin position="570"/>
        <end position="589"/>
    </location>
</feature>
<feature type="transmembrane region" description="Helical" evidence="10">
    <location>
        <begin position="242"/>
        <end position="261"/>
    </location>
</feature>
<dbReference type="AlphaFoldDB" id="A0A8X8BPQ6"/>
<evidence type="ECO:0000256" key="6">
    <source>
        <dbReference type="ARBA" id="ARBA00023136"/>
    </source>
</evidence>
<evidence type="ECO:0000256" key="3">
    <source>
        <dbReference type="ARBA" id="ARBA00022692"/>
    </source>
</evidence>
<comment type="similarity">
    <text evidence="9">Belongs to the G-protein coupled receptor 1 family.</text>
</comment>
<evidence type="ECO:0000256" key="8">
    <source>
        <dbReference type="ARBA" id="ARBA00023224"/>
    </source>
</evidence>
<name>A0A8X8BPQ6_POLSE</name>
<evidence type="ECO:0000256" key="4">
    <source>
        <dbReference type="ARBA" id="ARBA00022989"/>
    </source>
</evidence>
<protein>
    <submittedName>
        <fullName evidence="12">SUCR1 protein</fullName>
    </submittedName>
</protein>
<keyword evidence="4 10" id="KW-1133">Transmembrane helix</keyword>
<evidence type="ECO:0000256" key="7">
    <source>
        <dbReference type="ARBA" id="ARBA00023170"/>
    </source>
</evidence>
<keyword evidence="7 9" id="KW-0675">Receptor</keyword>
<keyword evidence="13" id="KW-1185">Reference proteome</keyword>
<dbReference type="InterPro" id="IPR000276">
    <property type="entry name" value="GPCR_Rhodpsn"/>
</dbReference>
<keyword evidence="2" id="KW-1003">Cell membrane</keyword>
<dbReference type="PRINTS" id="PR00237">
    <property type="entry name" value="GPCRRHODOPSN"/>
</dbReference>
<feature type="transmembrane region" description="Helical" evidence="10">
    <location>
        <begin position="196"/>
        <end position="221"/>
    </location>
</feature>
<keyword evidence="6 10" id="KW-0472">Membrane</keyword>
<dbReference type="SUPFAM" id="SSF81321">
    <property type="entry name" value="Family A G protein-coupled receptor-like"/>
    <property type="match status" value="2"/>
</dbReference>
<dbReference type="GO" id="GO:0005886">
    <property type="term" value="C:plasma membrane"/>
    <property type="evidence" value="ECO:0007669"/>
    <property type="project" value="UniProtKB-SubCell"/>
</dbReference>
<feature type="transmembrane region" description="Helical" evidence="10">
    <location>
        <begin position="36"/>
        <end position="58"/>
    </location>
</feature>
<keyword evidence="3 9" id="KW-0812">Transmembrane</keyword>
<dbReference type="Pfam" id="PF00001">
    <property type="entry name" value="7tm_1"/>
    <property type="match status" value="2"/>
</dbReference>
<feature type="transmembrane region" description="Helical" evidence="10">
    <location>
        <begin position="524"/>
        <end position="549"/>
    </location>
</feature>
<comment type="subcellular location">
    <subcellularLocation>
        <location evidence="1">Cell membrane</location>
        <topology evidence="1">Multi-pass membrane protein</topology>
    </subcellularLocation>
</comment>
<evidence type="ECO:0000256" key="2">
    <source>
        <dbReference type="ARBA" id="ARBA00022475"/>
    </source>
</evidence>
<gene>
    <name evidence="12" type="primary">Sucnr1</name>
    <name evidence="12" type="ORF">GTO96_0000795</name>
</gene>
<evidence type="ECO:0000313" key="12">
    <source>
        <dbReference type="EMBL" id="KAG2461982.1"/>
    </source>
</evidence>
<feature type="domain" description="G-protein coupled receptors family 1 profile" evidence="11">
    <location>
        <begin position="48"/>
        <end position="305"/>
    </location>
</feature>
<dbReference type="PANTHER" id="PTHR24231">
    <property type="entry name" value="PURINOCEPTOR-RELATED G-PROTEIN COUPLED RECEPTOR"/>
    <property type="match status" value="1"/>
</dbReference>
<dbReference type="Gene3D" id="1.20.1070.10">
    <property type="entry name" value="Rhodopsin 7-helix transmembrane proteins"/>
    <property type="match status" value="2"/>
</dbReference>
<feature type="transmembrane region" description="Helical" evidence="10">
    <location>
        <begin position="437"/>
        <end position="455"/>
    </location>
</feature>
<keyword evidence="8 9" id="KW-0807">Transducer</keyword>
<feature type="non-terminal residue" evidence="12">
    <location>
        <position position="1"/>
    </location>
</feature>
<feature type="transmembrane region" description="Helical" evidence="10">
    <location>
        <begin position="364"/>
        <end position="386"/>
    </location>
</feature>